<sequence>MRKSIYIAAVLGLAYLLSYVSEPSDGALVSPAPASSSEQVMQAYENRQSDVQVRGQGTVLKVLADDTKGSRHQKFILRIAEGRTLLVAHNIDLAPRIPQLREGDLVGFNGEYEWNNRGGVLHWTHHDPGNKHADGWLTHNGKTYQ</sequence>
<comment type="caution">
    <text evidence="1">The sequence shown here is derived from an EMBL/GenBank/DDBJ whole genome shotgun (WGS) entry which is preliminary data.</text>
</comment>
<dbReference type="EMBL" id="LAZR01000104">
    <property type="protein sequence ID" value="KKN91307.1"/>
    <property type="molecule type" value="Genomic_DNA"/>
</dbReference>
<proteinExistence type="predicted"/>
<dbReference type="Pfam" id="PF11948">
    <property type="entry name" value="DUF3465"/>
    <property type="match status" value="1"/>
</dbReference>
<evidence type="ECO:0008006" key="2">
    <source>
        <dbReference type="Google" id="ProtNLM"/>
    </source>
</evidence>
<reference evidence="1" key="1">
    <citation type="journal article" date="2015" name="Nature">
        <title>Complex archaea that bridge the gap between prokaryotes and eukaryotes.</title>
        <authorList>
            <person name="Spang A."/>
            <person name="Saw J.H."/>
            <person name="Jorgensen S.L."/>
            <person name="Zaremba-Niedzwiedzka K."/>
            <person name="Martijn J."/>
            <person name="Lind A.E."/>
            <person name="van Eijk R."/>
            <person name="Schleper C."/>
            <person name="Guy L."/>
            <person name="Ettema T.J."/>
        </authorList>
    </citation>
    <scope>NUCLEOTIDE SEQUENCE</scope>
</reference>
<accession>A0A0F9UV07</accession>
<name>A0A0F9UV07_9ZZZZ</name>
<dbReference type="InterPro" id="IPR021856">
    <property type="entry name" value="DUF3465"/>
</dbReference>
<dbReference type="AlphaFoldDB" id="A0A0F9UV07"/>
<gene>
    <name evidence="1" type="ORF">LCGC14_0218530</name>
</gene>
<evidence type="ECO:0000313" key="1">
    <source>
        <dbReference type="EMBL" id="KKN91307.1"/>
    </source>
</evidence>
<protein>
    <recommendedName>
        <fullName evidence="2">DUF3465 domain-containing protein</fullName>
    </recommendedName>
</protein>
<organism evidence="1">
    <name type="scientific">marine sediment metagenome</name>
    <dbReference type="NCBI Taxonomy" id="412755"/>
    <lineage>
        <taxon>unclassified sequences</taxon>
        <taxon>metagenomes</taxon>
        <taxon>ecological metagenomes</taxon>
    </lineage>
</organism>